<sequence length="80" mass="8730">MRDLFRSGTFGGLSDGALLERFVDRGDESAFEALVQRHGPMVLRVCRSVLGDEHDAGDVYQATFLILAMRAGSIRRGTSA</sequence>
<evidence type="ECO:0000256" key="3">
    <source>
        <dbReference type="ARBA" id="ARBA00023125"/>
    </source>
</evidence>
<feature type="domain" description="RNA polymerase sigma-70 region 2" evidence="5">
    <location>
        <begin position="34"/>
        <end position="73"/>
    </location>
</feature>
<dbReference type="GO" id="GO:0016987">
    <property type="term" value="F:sigma factor activity"/>
    <property type="evidence" value="ECO:0007669"/>
    <property type="project" value="UniProtKB-KW"/>
</dbReference>
<dbReference type="AlphaFoldDB" id="A0A518HCA3"/>
<dbReference type="PANTHER" id="PTHR43133">
    <property type="entry name" value="RNA POLYMERASE ECF-TYPE SIGMA FACTO"/>
    <property type="match status" value="1"/>
</dbReference>
<gene>
    <name evidence="6" type="ORF">ElP_62370</name>
</gene>
<dbReference type="InterPro" id="IPR007627">
    <property type="entry name" value="RNA_pol_sigma70_r2"/>
</dbReference>
<accession>A0A518HCA3</accession>
<keyword evidence="1" id="KW-0805">Transcription regulation</keyword>
<evidence type="ECO:0000313" key="7">
    <source>
        <dbReference type="Proteomes" id="UP000317835"/>
    </source>
</evidence>
<evidence type="ECO:0000256" key="2">
    <source>
        <dbReference type="ARBA" id="ARBA00023082"/>
    </source>
</evidence>
<protein>
    <submittedName>
        <fullName evidence="6">RNA polymerase sigma factor</fullName>
    </submittedName>
</protein>
<name>A0A518HCA3_9BACT</name>
<keyword evidence="3" id="KW-0238">DNA-binding</keyword>
<dbReference type="PANTHER" id="PTHR43133:SF8">
    <property type="entry name" value="RNA POLYMERASE SIGMA FACTOR HI_1459-RELATED"/>
    <property type="match status" value="1"/>
</dbReference>
<proteinExistence type="predicted"/>
<dbReference type="GO" id="GO:0003677">
    <property type="term" value="F:DNA binding"/>
    <property type="evidence" value="ECO:0007669"/>
    <property type="project" value="UniProtKB-KW"/>
</dbReference>
<keyword evidence="7" id="KW-1185">Reference proteome</keyword>
<dbReference type="GO" id="GO:0006352">
    <property type="term" value="P:DNA-templated transcription initiation"/>
    <property type="evidence" value="ECO:0007669"/>
    <property type="project" value="InterPro"/>
</dbReference>
<evidence type="ECO:0000256" key="1">
    <source>
        <dbReference type="ARBA" id="ARBA00023015"/>
    </source>
</evidence>
<keyword evidence="2" id="KW-0731">Sigma factor</keyword>
<dbReference type="RefSeq" id="WP_145276661.1">
    <property type="nucleotide sequence ID" value="NZ_CP036426.1"/>
</dbReference>
<evidence type="ECO:0000313" key="6">
    <source>
        <dbReference type="EMBL" id="QDV38286.1"/>
    </source>
</evidence>
<reference evidence="6 7" key="1">
    <citation type="submission" date="2019-02" db="EMBL/GenBank/DDBJ databases">
        <title>Deep-cultivation of Planctomycetes and their phenomic and genomic characterization uncovers novel biology.</title>
        <authorList>
            <person name="Wiegand S."/>
            <person name="Jogler M."/>
            <person name="Boedeker C."/>
            <person name="Pinto D."/>
            <person name="Vollmers J."/>
            <person name="Rivas-Marin E."/>
            <person name="Kohn T."/>
            <person name="Peeters S.H."/>
            <person name="Heuer A."/>
            <person name="Rast P."/>
            <person name="Oberbeckmann S."/>
            <person name="Bunk B."/>
            <person name="Jeske O."/>
            <person name="Meyerdierks A."/>
            <person name="Storesund J.E."/>
            <person name="Kallscheuer N."/>
            <person name="Luecker S."/>
            <person name="Lage O.M."/>
            <person name="Pohl T."/>
            <person name="Merkel B.J."/>
            <person name="Hornburger P."/>
            <person name="Mueller R.-W."/>
            <person name="Bruemmer F."/>
            <person name="Labrenz M."/>
            <person name="Spormann A.M."/>
            <person name="Op den Camp H."/>
            <person name="Overmann J."/>
            <person name="Amann R."/>
            <person name="Jetten M.S.M."/>
            <person name="Mascher T."/>
            <person name="Medema M.H."/>
            <person name="Devos D.P."/>
            <person name="Kaster A.-K."/>
            <person name="Ovreas L."/>
            <person name="Rohde M."/>
            <person name="Galperin M.Y."/>
            <person name="Jogler C."/>
        </authorList>
    </citation>
    <scope>NUCLEOTIDE SEQUENCE [LARGE SCALE GENOMIC DNA]</scope>
    <source>
        <strain evidence="6 7">ElP</strain>
    </source>
</reference>
<dbReference type="Gene3D" id="1.10.1740.10">
    <property type="match status" value="1"/>
</dbReference>
<dbReference type="EMBL" id="CP036426">
    <property type="protein sequence ID" value="QDV38286.1"/>
    <property type="molecule type" value="Genomic_DNA"/>
</dbReference>
<evidence type="ECO:0000259" key="5">
    <source>
        <dbReference type="Pfam" id="PF04542"/>
    </source>
</evidence>
<dbReference type="InterPro" id="IPR039425">
    <property type="entry name" value="RNA_pol_sigma-70-like"/>
</dbReference>
<dbReference type="Pfam" id="PF04542">
    <property type="entry name" value="Sigma70_r2"/>
    <property type="match status" value="1"/>
</dbReference>
<evidence type="ECO:0000256" key="4">
    <source>
        <dbReference type="ARBA" id="ARBA00023163"/>
    </source>
</evidence>
<keyword evidence="4" id="KW-0804">Transcription</keyword>
<dbReference type="SUPFAM" id="SSF88946">
    <property type="entry name" value="Sigma2 domain of RNA polymerase sigma factors"/>
    <property type="match status" value="1"/>
</dbReference>
<organism evidence="6 7">
    <name type="scientific">Tautonia plasticadhaerens</name>
    <dbReference type="NCBI Taxonomy" id="2527974"/>
    <lineage>
        <taxon>Bacteria</taxon>
        <taxon>Pseudomonadati</taxon>
        <taxon>Planctomycetota</taxon>
        <taxon>Planctomycetia</taxon>
        <taxon>Isosphaerales</taxon>
        <taxon>Isosphaeraceae</taxon>
        <taxon>Tautonia</taxon>
    </lineage>
</organism>
<dbReference type="OrthoDB" id="290588at2"/>
<dbReference type="Proteomes" id="UP000317835">
    <property type="component" value="Chromosome"/>
</dbReference>
<dbReference type="KEGG" id="tpla:ElP_62370"/>
<dbReference type="InterPro" id="IPR013325">
    <property type="entry name" value="RNA_pol_sigma_r2"/>
</dbReference>